<evidence type="ECO:0000313" key="1">
    <source>
        <dbReference type="EMBL" id="RVW46533.1"/>
    </source>
</evidence>
<name>A0A438EFP6_VITVI</name>
<protein>
    <submittedName>
        <fullName evidence="1">Uncharacterized protein</fullName>
    </submittedName>
</protein>
<organism evidence="1 2">
    <name type="scientific">Vitis vinifera</name>
    <name type="common">Grape</name>
    <dbReference type="NCBI Taxonomy" id="29760"/>
    <lineage>
        <taxon>Eukaryota</taxon>
        <taxon>Viridiplantae</taxon>
        <taxon>Streptophyta</taxon>
        <taxon>Embryophyta</taxon>
        <taxon>Tracheophyta</taxon>
        <taxon>Spermatophyta</taxon>
        <taxon>Magnoliopsida</taxon>
        <taxon>eudicotyledons</taxon>
        <taxon>Gunneridae</taxon>
        <taxon>Pentapetalae</taxon>
        <taxon>rosids</taxon>
        <taxon>Vitales</taxon>
        <taxon>Vitaceae</taxon>
        <taxon>Viteae</taxon>
        <taxon>Vitis</taxon>
    </lineage>
</organism>
<comment type="caution">
    <text evidence="1">The sequence shown here is derived from an EMBL/GenBank/DDBJ whole genome shotgun (WGS) entry which is preliminary data.</text>
</comment>
<dbReference type="EMBL" id="QGNW01001302">
    <property type="protein sequence ID" value="RVW46533.1"/>
    <property type="molecule type" value="Genomic_DNA"/>
</dbReference>
<dbReference type="AlphaFoldDB" id="A0A438EFP6"/>
<proteinExistence type="predicted"/>
<reference evidence="1 2" key="1">
    <citation type="journal article" date="2018" name="PLoS Genet.">
        <title>Population sequencing reveals clonal diversity and ancestral inbreeding in the grapevine cultivar Chardonnay.</title>
        <authorList>
            <person name="Roach M.J."/>
            <person name="Johnson D.L."/>
            <person name="Bohlmann J."/>
            <person name="van Vuuren H.J."/>
            <person name="Jones S.J."/>
            <person name="Pretorius I.S."/>
            <person name="Schmidt S.A."/>
            <person name="Borneman A.R."/>
        </authorList>
    </citation>
    <scope>NUCLEOTIDE SEQUENCE [LARGE SCALE GENOMIC DNA]</scope>
    <source>
        <strain evidence="2">cv. Chardonnay</strain>
        <tissue evidence="1">Leaf</tissue>
    </source>
</reference>
<gene>
    <name evidence="1" type="ORF">CK203_067345</name>
</gene>
<sequence>MCVLSSSREMASFTRRRFLQPIKASLDAIAPCYSSPSHSAVPFYGRFGPLKTLMKDLEPVLYKRASRFHDKLNIQRTYLKNFCFRGKIFYSFGDLQCICQILKSVVPMEDRYQDALLDVAQKWLCGNESEVLSAHLPGSKLSMGSIFGVSVVFGSINLWPHFVYAMDGHDTLAGDYHVDSLGVSDLDQGPHTFWMLAKKLWLPLLFFVTVLVNWEHPIKLVIKATIFLLATKPRPFSVYLSIEQVREHLFLFFYDGRSCVISLCANALTFINSRISAYSNLLVILPQEACKSLYAKKVEVKDYKLFCIAKVELRDKEFELVGILGGWWVLPSLPAIAQFI</sequence>
<evidence type="ECO:0000313" key="2">
    <source>
        <dbReference type="Proteomes" id="UP000288805"/>
    </source>
</evidence>
<accession>A0A438EFP6</accession>
<dbReference type="Proteomes" id="UP000288805">
    <property type="component" value="Unassembled WGS sequence"/>
</dbReference>